<keyword evidence="2" id="KW-0238">DNA-binding</keyword>
<comment type="caution">
    <text evidence="2">The sequence shown here is derived from an EMBL/GenBank/DDBJ whole genome shotgun (WGS) entry which is preliminary data.</text>
</comment>
<sequence length="185" mass="21430">MKITGQTQYIKDTNQEKFYNGATGFQAGEFTVKVKNIEFNDRENRYFTIIFENDEGKQYKHNQFVPPYKYDFQEKQLIELVTRLGIKLNLPSLDFDTDELIGKPCHLVLKWKFNNDEGKYFTDFSFIKPYKNGDGVVNKPIPKDEKMKAEENGDNNQSKDSLSNESNPFANANGPIDISDDDLPF</sequence>
<dbReference type="EMBL" id="QXRZ01000004">
    <property type="protein sequence ID" value="RIL42907.1"/>
    <property type="molecule type" value="Genomic_DNA"/>
</dbReference>
<organism evidence="2 3">
    <name type="scientific">Staphylococcus gallinarum</name>
    <dbReference type="NCBI Taxonomy" id="1293"/>
    <lineage>
        <taxon>Bacteria</taxon>
        <taxon>Bacillati</taxon>
        <taxon>Bacillota</taxon>
        <taxon>Bacilli</taxon>
        <taxon>Bacillales</taxon>
        <taxon>Staphylococcaceae</taxon>
        <taxon>Staphylococcus</taxon>
    </lineage>
</organism>
<dbReference type="Proteomes" id="UP000283576">
    <property type="component" value="Unassembled WGS sequence"/>
</dbReference>
<dbReference type="GO" id="GO:0003677">
    <property type="term" value="F:DNA binding"/>
    <property type="evidence" value="ECO:0007669"/>
    <property type="project" value="UniProtKB-KW"/>
</dbReference>
<reference evidence="2 3" key="1">
    <citation type="journal article" date="2016" name="Front. Microbiol.">
        <title>Comprehensive Phylogenetic Analysis of Bovine Non-aureus Staphylococci Species Based on Whole-Genome Sequencing.</title>
        <authorList>
            <person name="Naushad S."/>
            <person name="Barkema H.W."/>
            <person name="Luby C."/>
            <person name="Condas L.A."/>
            <person name="Nobrega D.B."/>
            <person name="Carson D.A."/>
            <person name="De Buck J."/>
        </authorList>
    </citation>
    <scope>NUCLEOTIDE SEQUENCE [LARGE SCALE GENOMIC DNA]</scope>
    <source>
        <strain evidence="2 3">SNUC 1388</strain>
    </source>
</reference>
<name>A0A418HNT5_STAGA</name>
<feature type="region of interest" description="Disordered" evidence="1">
    <location>
        <begin position="137"/>
        <end position="185"/>
    </location>
</feature>
<evidence type="ECO:0000256" key="1">
    <source>
        <dbReference type="SAM" id="MobiDB-lite"/>
    </source>
</evidence>
<gene>
    <name evidence="2" type="ORF">BUZ01_08605</name>
</gene>
<dbReference type="AlphaFoldDB" id="A0A418HNT5"/>
<evidence type="ECO:0000313" key="3">
    <source>
        <dbReference type="Proteomes" id="UP000283576"/>
    </source>
</evidence>
<proteinExistence type="predicted"/>
<feature type="compositionally biased region" description="Basic and acidic residues" evidence="1">
    <location>
        <begin position="141"/>
        <end position="151"/>
    </location>
</feature>
<feature type="compositionally biased region" description="Polar residues" evidence="1">
    <location>
        <begin position="154"/>
        <end position="170"/>
    </location>
</feature>
<dbReference type="RefSeq" id="WP_107591333.1">
    <property type="nucleotide sequence ID" value="NZ_JBOIHK010000001.1"/>
</dbReference>
<accession>A0A418HNT5</accession>
<evidence type="ECO:0000313" key="2">
    <source>
        <dbReference type="EMBL" id="RIL42907.1"/>
    </source>
</evidence>
<protein>
    <submittedName>
        <fullName evidence="2">Single-stranded DNA-binding protein</fullName>
    </submittedName>
</protein>